<evidence type="ECO:0008006" key="3">
    <source>
        <dbReference type="Google" id="ProtNLM"/>
    </source>
</evidence>
<dbReference type="RefSeq" id="WP_154555020.1">
    <property type="nucleotide sequence ID" value="NZ_VUNA01000027.1"/>
</dbReference>
<gene>
    <name evidence="1" type="ORF">FYJ65_09090</name>
</gene>
<dbReference type="EMBL" id="VUNA01000027">
    <property type="protein sequence ID" value="MST71457.1"/>
    <property type="molecule type" value="Genomic_DNA"/>
</dbReference>
<protein>
    <recommendedName>
        <fullName evidence="3">DUF1490 domain-containing protein</fullName>
    </recommendedName>
</protein>
<dbReference type="Pfam" id="PF19605">
    <property type="entry name" value="DUF6110"/>
    <property type="match status" value="1"/>
</dbReference>
<dbReference type="Proteomes" id="UP000469424">
    <property type="component" value="Unassembled WGS sequence"/>
</dbReference>
<name>A0A6N7X7M5_9FIRM</name>
<proteinExistence type="predicted"/>
<keyword evidence="2" id="KW-1185">Reference proteome</keyword>
<sequence>MDLKKIGIFAGGVLFGTAGIKALSSKDAKKAYTQTTAAALRVKDSVMNTVTAVRENADDIYAGAQAINEQRAGEECSEKAEGSEAE</sequence>
<comment type="caution">
    <text evidence="1">The sequence shown here is derived from an EMBL/GenBank/DDBJ whole genome shotgun (WGS) entry which is preliminary data.</text>
</comment>
<evidence type="ECO:0000313" key="1">
    <source>
        <dbReference type="EMBL" id="MST71457.1"/>
    </source>
</evidence>
<dbReference type="InterPro" id="IPR046092">
    <property type="entry name" value="DUF6110"/>
</dbReference>
<dbReference type="AlphaFoldDB" id="A0A6N7X7M5"/>
<organism evidence="1 2">
    <name type="scientific">Mogibacterium kristiansenii</name>
    <dbReference type="NCBI Taxonomy" id="2606708"/>
    <lineage>
        <taxon>Bacteria</taxon>
        <taxon>Bacillati</taxon>
        <taxon>Bacillota</taxon>
        <taxon>Clostridia</taxon>
        <taxon>Peptostreptococcales</taxon>
        <taxon>Anaerovoracaceae</taxon>
        <taxon>Mogibacterium</taxon>
    </lineage>
</organism>
<reference evidence="1 2" key="1">
    <citation type="submission" date="2019-08" db="EMBL/GenBank/DDBJ databases">
        <title>In-depth cultivation of the pig gut microbiome towards novel bacterial diversity and tailored functional studies.</title>
        <authorList>
            <person name="Wylensek D."/>
            <person name="Hitch T.C.A."/>
            <person name="Clavel T."/>
        </authorList>
    </citation>
    <scope>NUCLEOTIDE SEQUENCE [LARGE SCALE GENOMIC DNA]</scope>
    <source>
        <strain evidence="1 2">WCA-MUC-591-APC-4B</strain>
    </source>
</reference>
<evidence type="ECO:0000313" key="2">
    <source>
        <dbReference type="Proteomes" id="UP000469424"/>
    </source>
</evidence>
<accession>A0A6N7X7M5</accession>